<evidence type="ECO:0000256" key="1">
    <source>
        <dbReference type="SAM" id="MobiDB-lite"/>
    </source>
</evidence>
<accession>A0ABY6S790</accession>
<feature type="region of interest" description="Disordered" evidence="1">
    <location>
        <begin position="344"/>
        <end position="425"/>
    </location>
</feature>
<keyword evidence="3" id="KW-1185">Reference proteome</keyword>
<feature type="compositionally biased region" description="Polar residues" evidence="1">
    <location>
        <begin position="392"/>
        <end position="403"/>
    </location>
</feature>
<proteinExistence type="predicted"/>
<protein>
    <submittedName>
        <fullName evidence="2">Uncharacterized protein</fullName>
    </submittedName>
</protein>
<evidence type="ECO:0000313" key="3">
    <source>
        <dbReference type="Proteomes" id="UP000280685"/>
    </source>
</evidence>
<evidence type="ECO:0000313" key="2">
    <source>
        <dbReference type="EMBL" id="VBB78010.1"/>
    </source>
</evidence>
<dbReference type="EMBL" id="LR026966">
    <property type="protein sequence ID" value="VBB78010.1"/>
    <property type="molecule type" value="Genomic_DNA"/>
</dbReference>
<sequence>MDDLQTTEFDIGSIEVATINSDLSIVLTSSCVLSLPAIWDHVPDAIELYKASSEAIIWIAKAGGDCRVEFSTLLNGEPLDVAGLDPDAEVTISHLAAGCGIWLELGLDLRLKHATHPELEHSNPEAVYFLHHPDLSSSLIAPPELPFASFQELKVDIHYHINMSYSTDDQTEATETTGLPLEDRLEEAMTLLDIGLQKLIGVKKSIPGVKVTKSNNDLPSLIGIAPASPSLRRKVEGLMPGDIDPEIWDVDDEIEDEIRKRLWLRCQTGIRSDPIQRISTSQTNADDNRQEEAPQRLLGGPKSAEERCGPHECGEAIINPLHYASTANQLAHYCDIPEGIYDDDNDYDEGYDAHDSPSETDSFSPYSSSDIGALPSDDWQGSSEAEYFYTDGQGNVVTLQQDSDSTEPEAVGWDRSSSIDTMDFE</sequence>
<feature type="compositionally biased region" description="Polar residues" evidence="1">
    <location>
        <begin position="359"/>
        <end position="370"/>
    </location>
</feature>
<organism evidence="2 3">
    <name type="scientific">Podospora comata</name>
    <dbReference type="NCBI Taxonomy" id="48703"/>
    <lineage>
        <taxon>Eukaryota</taxon>
        <taxon>Fungi</taxon>
        <taxon>Dikarya</taxon>
        <taxon>Ascomycota</taxon>
        <taxon>Pezizomycotina</taxon>
        <taxon>Sordariomycetes</taxon>
        <taxon>Sordariomycetidae</taxon>
        <taxon>Sordariales</taxon>
        <taxon>Podosporaceae</taxon>
        <taxon>Podospora</taxon>
    </lineage>
</organism>
<name>A0ABY6S790_PODCO</name>
<gene>
    <name evidence="2" type="ORF">PODCO_308655</name>
</gene>
<reference evidence="2" key="1">
    <citation type="submission" date="2018-02" db="EMBL/GenBank/DDBJ databases">
        <authorList>
            <person name="Silar P."/>
        </authorList>
    </citation>
    <scope>NUCLEOTIDE SEQUENCE [LARGE SCALE GENOMIC DNA]</scope>
    <source>
        <strain evidence="2">T</strain>
    </source>
</reference>
<dbReference type="Proteomes" id="UP000280685">
    <property type="component" value="Chromosome 3"/>
</dbReference>
<feature type="region of interest" description="Disordered" evidence="1">
    <location>
        <begin position="274"/>
        <end position="304"/>
    </location>
</feature>
<feature type="compositionally biased region" description="Polar residues" evidence="1">
    <location>
        <begin position="415"/>
        <end position="425"/>
    </location>
</feature>